<gene>
    <name evidence="17" type="primary">uppP</name>
    <name evidence="18" type="ORF">EDD73_101144</name>
</gene>
<evidence type="ECO:0000256" key="2">
    <source>
        <dbReference type="ARBA" id="ARBA00010621"/>
    </source>
</evidence>
<evidence type="ECO:0000256" key="17">
    <source>
        <dbReference type="HAMAP-Rule" id="MF_01006"/>
    </source>
</evidence>
<keyword evidence="7 17" id="KW-0378">Hydrolase</keyword>
<evidence type="ECO:0000313" key="18">
    <source>
        <dbReference type="EMBL" id="TCP68976.1"/>
    </source>
</evidence>
<dbReference type="PANTHER" id="PTHR30622">
    <property type="entry name" value="UNDECAPRENYL-DIPHOSPHATASE"/>
    <property type="match status" value="1"/>
</dbReference>
<organism evidence="18 19">
    <name type="scientific">Heliophilum fasciatum</name>
    <dbReference type="NCBI Taxonomy" id="35700"/>
    <lineage>
        <taxon>Bacteria</taxon>
        <taxon>Bacillati</taxon>
        <taxon>Bacillota</taxon>
        <taxon>Clostridia</taxon>
        <taxon>Eubacteriales</taxon>
        <taxon>Heliobacteriaceae</taxon>
        <taxon>Heliophilum</taxon>
    </lineage>
</organism>
<keyword evidence="9 17" id="KW-0573">Peptidoglycan synthesis</keyword>
<comment type="subcellular location">
    <subcellularLocation>
        <location evidence="1 17">Cell membrane</location>
        <topology evidence="1 17">Multi-pass membrane protein</topology>
    </subcellularLocation>
</comment>
<dbReference type="EMBL" id="SLXT01000001">
    <property type="protein sequence ID" value="TCP68976.1"/>
    <property type="molecule type" value="Genomic_DNA"/>
</dbReference>
<dbReference type="NCBIfam" id="TIGR00753">
    <property type="entry name" value="undec_PP_bacA"/>
    <property type="match status" value="1"/>
</dbReference>
<evidence type="ECO:0000256" key="12">
    <source>
        <dbReference type="ARBA" id="ARBA00023251"/>
    </source>
</evidence>
<keyword evidence="10 17" id="KW-1133">Transmembrane helix</keyword>
<dbReference type="Proteomes" id="UP000294813">
    <property type="component" value="Unassembled WGS sequence"/>
</dbReference>
<comment type="catalytic activity">
    <reaction evidence="16 17">
        <text>di-trans,octa-cis-undecaprenyl diphosphate + H2O = di-trans,octa-cis-undecaprenyl phosphate + phosphate + H(+)</text>
        <dbReference type="Rhea" id="RHEA:28094"/>
        <dbReference type="ChEBI" id="CHEBI:15377"/>
        <dbReference type="ChEBI" id="CHEBI:15378"/>
        <dbReference type="ChEBI" id="CHEBI:43474"/>
        <dbReference type="ChEBI" id="CHEBI:58405"/>
        <dbReference type="ChEBI" id="CHEBI:60392"/>
        <dbReference type="EC" id="3.6.1.27"/>
    </reaction>
</comment>
<dbReference type="OrthoDB" id="9808289at2"/>
<dbReference type="GO" id="GO:0005886">
    <property type="term" value="C:plasma membrane"/>
    <property type="evidence" value="ECO:0007669"/>
    <property type="project" value="UniProtKB-SubCell"/>
</dbReference>
<dbReference type="Pfam" id="PF02673">
    <property type="entry name" value="BacA"/>
    <property type="match status" value="1"/>
</dbReference>
<dbReference type="NCBIfam" id="NF001389">
    <property type="entry name" value="PRK00281.1-2"/>
    <property type="match status" value="1"/>
</dbReference>
<accession>A0A4V2SY69</accession>
<dbReference type="GO" id="GO:0008360">
    <property type="term" value="P:regulation of cell shape"/>
    <property type="evidence" value="ECO:0007669"/>
    <property type="project" value="UniProtKB-KW"/>
</dbReference>
<keyword evidence="5 17" id="KW-1003">Cell membrane</keyword>
<keyword evidence="19" id="KW-1185">Reference proteome</keyword>
<sequence length="274" mass="30270">MDNLYVIAVILGIIEGLTEFIPVSSTGHLIIAGNLLQFTGERADTFEVFIQLGAILAVVIIYRDLFVNILRNFWRYGLRSQECGFSVIHIAAAITPALGLGFLLHKIIKTYLFSVQTVLIGLVLGAILMLVASRLLTRNHADTLDEVTIRQSFQVGLWQCLSLWPGFSRSGSTIAGAMLSGMTPSVAAEFSFIIAVPVMIAATGYDMLKSYDILTVSDIPVFATGFLVSFFVAWLAIVWFLKLLRRIGLTPFAIYRIVIAGLFWLMISMQIIKI</sequence>
<evidence type="ECO:0000256" key="3">
    <source>
        <dbReference type="ARBA" id="ARBA00012374"/>
    </source>
</evidence>
<dbReference type="PANTHER" id="PTHR30622:SF3">
    <property type="entry name" value="UNDECAPRENYL-DIPHOSPHATASE"/>
    <property type="match status" value="1"/>
</dbReference>
<evidence type="ECO:0000256" key="11">
    <source>
        <dbReference type="ARBA" id="ARBA00023136"/>
    </source>
</evidence>
<evidence type="ECO:0000256" key="1">
    <source>
        <dbReference type="ARBA" id="ARBA00004651"/>
    </source>
</evidence>
<dbReference type="GO" id="GO:0071555">
    <property type="term" value="P:cell wall organization"/>
    <property type="evidence" value="ECO:0007669"/>
    <property type="project" value="UniProtKB-KW"/>
</dbReference>
<feature type="transmembrane region" description="Helical" evidence="17">
    <location>
        <begin position="253"/>
        <end position="272"/>
    </location>
</feature>
<reference evidence="18 19" key="1">
    <citation type="submission" date="2019-03" db="EMBL/GenBank/DDBJ databases">
        <title>Genomic Encyclopedia of Type Strains, Phase IV (KMG-IV): sequencing the most valuable type-strain genomes for metagenomic binning, comparative biology and taxonomic classification.</title>
        <authorList>
            <person name="Goeker M."/>
        </authorList>
    </citation>
    <scope>NUCLEOTIDE SEQUENCE [LARGE SCALE GENOMIC DNA]</scope>
    <source>
        <strain evidence="18 19">DSM 11170</strain>
    </source>
</reference>
<feature type="transmembrane region" description="Helical" evidence="17">
    <location>
        <begin position="111"/>
        <end position="132"/>
    </location>
</feature>
<evidence type="ECO:0000256" key="14">
    <source>
        <dbReference type="ARBA" id="ARBA00032707"/>
    </source>
</evidence>
<dbReference type="GO" id="GO:0009252">
    <property type="term" value="P:peptidoglycan biosynthetic process"/>
    <property type="evidence" value="ECO:0007669"/>
    <property type="project" value="UniProtKB-KW"/>
</dbReference>
<evidence type="ECO:0000256" key="7">
    <source>
        <dbReference type="ARBA" id="ARBA00022801"/>
    </source>
</evidence>
<evidence type="ECO:0000256" key="4">
    <source>
        <dbReference type="ARBA" id="ARBA00021581"/>
    </source>
</evidence>
<dbReference type="InterPro" id="IPR003824">
    <property type="entry name" value="UppP"/>
</dbReference>
<evidence type="ECO:0000256" key="10">
    <source>
        <dbReference type="ARBA" id="ARBA00022989"/>
    </source>
</evidence>
<comment type="miscellaneous">
    <text evidence="17">Bacitracin is thought to be involved in the inhibition of peptidoglycan synthesis by sequestering undecaprenyl diphosphate, thereby reducing the pool of lipid carrier available.</text>
</comment>
<dbReference type="GO" id="GO:0046677">
    <property type="term" value="P:response to antibiotic"/>
    <property type="evidence" value="ECO:0007669"/>
    <property type="project" value="UniProtKB-UniRule"/>
</dbReference>
<dbReference type="RefSeq" id="WP_131917767.1">
    <property type="nucleotide sequence ID" value="NZ_JAOQNU010000001.1"/>
</dbReference>
<evidence type="ECO:0000256" key="13">
    <source>
        <dbReference type="ARBA" id="ARBA00023316"/>
    </source>
</evidence>
<comment type="caution">
    <text evidence="18">The sequence shown here is derived from an EMBL/GenBank/DDBJ whole genome shotgun (WGS) entry which is preliminary data.</text>
</comment>
<comment type="function">
    <text evidence="17">Catalyzes the dephosphorylation of undecaprenyl diphosphate (UPP). Confers resistance to bacitracin.</text>
</comment>
<keyword evidence="11 17" id="KW-0472">Membrane</keyword>
<keyword evidence="6 17" id="KW-0812">Transmembrane</keyword>
<dbReference type="AlphaFoldDB" id="A0A4V2SY69"/>
<keyword evidence="13 17" id="KW-0961">Cell wall biogenesis/degradation</keyword>
<protein>
    <recommendedName>
        <fullName evidence="4 17">Undecaprenyl-diphosphatase</fullName>
        <ecNumber evidence="3 17">3.6.1.27</ecNumber>
    </recommendedName>
    <alternativeName>
        <fullName evidence="15 17">Bacitracin resistance protein</fullName>
    </alternativeName>
    <alternativeName>
        <fullName evidence="14 17">Undecaprenyl pyrophosphate phosphatase</fullName>
    </alternativeName>
</protein>
<feature type="transmembrane region" description="Helical" evidence="17">
    <location>
        <begin position="219"/>
        <end position="241"/>
    </location>
</feature>
<keyword evidence="8 17" id="KW-0133">Cell shape</keyword>
<evidence type="ECO:0000256" key="15">
    <source>
        <dbReference type="ARBA" id="ARBA00032932"/>
    </source>
</evidence>
<evidence type="ECO:0000256" key="9">
    <source>
        <dbReference type="ARBA" id="ARBA00022984"/>
    </source>
</evidence>
<feature type="transmembrane region" description="Helical" evidence="17">
    <location>
        <begin position="48"/>
        <end position="66"/>
    </location>
</feature>
<name>A0A4V2SY69_9FIRM</name>
<dbReference type="NCBIfam" id="NF001390">
    <property type="entry name" value="PRK00281.1-4"/>
    <property type="match status" value="1"/>
</dbReference>
<keyword evidence="12 17" id="KW-0046">Antibiotic resistance</keyword>
<dbReference type="HAMAP" id="MF_01006">
    <property type="entry name" value="Undec_diphosphatase"/>
    <property type="match status" value="1"/>
</dbReference>
<feature type="transmembrane region" description="Helical" evidence="17">
    <location>
        <begin position="87"/>
        <end position="105"/>
    </location>
</feature>
<evidence type="ECO:0000256" key="5">
    <source>
        <dbReference type="ARBA" id="ARBA00022475"/>
    </source>
</evidence>
<evidence type="ECO:0000313" key="19">
    <source>
        <dbReference type="Proteomes" id="UP000294813"/>
    </source>
</evidence>
<evidence type="ECO:0000256" key="16">
    <source>
        <dbReference type="ARBA" id="ARBA00047594"/>
    </source>
</evidence>
<comment type="similarity">
    <text evidence="2 17">Belongs to the UppP family.</text>
</comment>
<evidence type="ECO:0000256" key="6">
    <source>
        <dbReference type="ARBA" id="ARBA00022692"/>
    </source>
</evidence>
<evidence type="ECO:0000256" key="8">
    <source>
        <dbReference type="ARBA" id="ARBA00022960"/>
    </source>
</evidence>
<feature type="transmembrane region" description="Helical" evidence="17">
    <location>
        <begin position="186"/>
        <end position="207"/>
    </location>
</feature>
<dbReference type="EC" id="3.6.1.27" evidence="3 17"/>
<proteinExistence type="inferred from homology"/>
<dbReference type="GO" id="GO:0050380">
    <property type="term" value="F:undecaprenyl-diphosphatase activity"/>
    <property type="evidence" value="ECO:0007669"/>
    <property type="project" value="UniProtKB-UniRule"/>
</dbReference>